<feature type="compositionally biased region" description="Acidic residues" evidence="1">
    <location>
        <begin position="691"/>
        <end position="706"/>
    </location>
</feature>
<feature type="region of interest" description="Disordered" evidence="1">
    <location>
        <begin position="348"/>
        <end position="411"/>
    </location>
</feature>
<evidence type="ECO:0000313" key="4">
    <source>
        <dbReference type="Proteomes" id="UP001140217"/>
    </source>
</evidence>
<dbReference type="AlphaFoldDB" id="A0A9W8HLN9"/>
<reference evidence="3" key="1">
    <citation type="submission" date="2022-07" db="EMBL/GenBank/DDBJ databases">
        <title>Phylogenomic reconstructions and comparative analyses of Kickxellomycotina fungi.</title>
        <authorList>
            <person name="Reynolds N.K."/>
            <person name="Stajich J.E."/>
            <person name="Barry K."/>
            <person name="Grigoriev I.V."/>
            <person name="Crous P."/>
            <person name="Smith M.E."/>
        </authorList>
    </citation>
    <scope>NUCLEOTIDE SEQUENCE</scope>
    <source>
        <strain evidence="3">NBRC 105414</strain>
    </source>
</reference>
<proteinExistence type="predicted"/>
<keyword evidence="4" id="KW-1185">Reference proteome</keyword>
<feature type="compositionally biased region" description="Basic and acidic residues" evidence="1">
    <location>
        <begin position="817"/>
        <end position="843"/>
    </location>
</feature>
<feature type="region of interest" description="Disordered" evidence="1">
    <location>
        <begin position="203"/>
        <end position="229"/>
    </location>
</feature>
<feature type="region of interest" description="Disordered" evidence="1">
    <location>
        <begin position="792"/>
        <end position="968"/>
    </location>
</feature>
<dbReference type="Proteomes" id="UP001140217">
    <property type="component" value="Unassembled WGS sequence"/>
</dbReference>
<feature type="region of interest" description="Disordered" evidence="1">
    <location>
        <begin position="445"/>
        <end position="466"/>
    </location>
</feature>
<protein>
    <submittedName>
        <fullName evidence="3">Uncharacterized protein</fullName>
    </submittedName>
</protein>
<feature type="region of interest" description="Disordered" evidence="1">
    <location>
        <begin position="1114"/>
        <end position="1138"/>
    </location>
</feature>
<name>A0A9W8HLN9_9FUNG</name>
<organism evidence="3 4">
    <name type="scientific">Coemansia javaensis</name>
    <dbReference type="NCBI Taxonomy" id="2761396"/>
    <lineage>
        <taxon>Eukaryota</taxon>
        <taxon>Fungi</taxon>
        <taxon>Fungi incertae sedis</taxon>
        <taxon>Zoopagomycota</taxon>
        <taxon>Kickxellomycotina</taxon>
        <taxon>Kickxellomycetes</taxon>
        <taxon>Kickxellales</taxon>
        <taxon>Kickxellaceae</taxon>
        <taxon>Coemansia</taxon>
    </lineage>
</organism>
<evidence type="ECO:0000313" key="3">
    <source>
        <dbReference type="EMBL" id="KAJ2783995.1"/>
    </source>
</evidence>
<feature type="compositionally biased region" description="Low complexity" evidence="1">
    <location>
        <begin position="546"/>
        <end position="563"/>
    </location>
</feature>
<keyword evidence="2" id="KW-0732">Signal</keyword>
<feature type="compositionally biased region" description="Acidic residues" evidence="1">
    <location>
        <begin position="208"/>
        <end position="221"/>
    </location>
</feature>
<comment type="caution">
    <text evidence="3">The sequence shown here is derived from an EMBL/GenBank/DDBJ whole genome shotgun (WGS) entry which is preliminary data.</text>
</comment>
<feature type="compositionally biased region" description="Low complexity" evidence="1">
    <location>
        <begin position="603"/>
        <end position="628"/>
    </location>
</feature>
<feature type="compositionally biased region" description="Acidic residues" evidence="1">
    <location>
        <begin position="716"/>
        <end position="728"/>
    </location>
</feature>
<feature type="region of interest" description="Disordered" evidence="1">
    <location>
        <begin position="998"/>
        <end position="1045"/>
    </location>
</feature>
<feature type="compositionally biased region" description="Basic and acidic residues" evidence="1">
    <location>
        <begin position="937"/>
        <end position="957"/>
    </location>
</feature>
<evidence type="ECO:0000256" key="1">
    <source>
        <dbReference type="SAM" id="MobiDB-lite"/>
    </source>
</evidence>
<feature type="chain" id="PRO_5040773988" evidence="2">
    <location>
        <begin position="23"/>
        <end position="1160"/>
    </location>
</feature>
<feature type="compositionally biased region" description="Low complexity" evidence="1">
    <location>
        <begin position="958"/>
        <end position="968"/>
    </location>
</feature>
<feature type="compositionally biased region" description="Low complexity" evidence="1">
    <location>
        <begin position="661"/>
        <end position="681"/>
    </location>
</feature>
<feature type="compositionally biased region" description="Acidic residues" evidence="1">
    <location>
        <begin position="861"/>
        <end position="879"/>
    </location>
</feature>
<feature type="compositionally biased region" description="Low complexity" evidence="1">
    <location>
        <begin position="261"/>
        <end position="272"/>
    </location>
</feature>
<feature type="region of interest" description="Disordered" evidence="1">
    <location>
        <begin position="260"/>
        <end position="295"/>
    </location>
</feature>
<accession>A0A9W8HLN9</accession>
<dbReference type="EMBL" id="JANBUL010000035">
    <property type="protein sequence ID" value="KAJ2783995.1"/>
    <property type="molecule type" value="Genomic_DNA"/>
</dbReference>
<feature type="compositionally biased region" description="Acidic residues" evidence="1">
    <location>
        <begin position="523"/>
        <end position="543"/>
    </location>
</feature>
<feature type="compositionally biased region" description="Low complexity" evidence="1">
    <location>
        <begin position="571"/>
        <end position="595"/>
    </location>
</feature>
<gene>
    <name evidence="3" type="ORF">H4R18_001387</name>
</gene>
<feature type="compositionally biased region" description="Basic and acidic residues" evidence="1">
    <location>
        <begin position="363"/>
        <end position="379"/>
    </location>
</feature>
<feature type="signal peptide" evidence="2">
    <location>
        <begin position="1"/>
        <end position="22"/>
    </location>
</feature>
<feature type="compositionally biased region" description="Low complexity" evidence="1">
    <location>
        <begin position="1012"/>
        <end position="1027"/>
    </location>
</feature>
<feature type="compositionally biased region" description="Polar residues" evidence="1">
    <location>
        <begin position="445"/>
        <end position="455"/>
    </location>
</feature>
<feature type="compositionally biased region" description="Low complexity" evidence="1">
    <location>
        <begin position="902"/>
        <end position="934"/>
    </location>
</feature>
<dbReference type="OrthoDB" id="5590482at2759"/>
<feature type="compositionally biased region" description="Low complexity" evidence="1">
    <location>
        <begin position="802"/>
        <end position="814"/>
    </location>
</feature>
<sequence length="1160" mass="120239">MARASVSLIAVAWLLAANQAMAGPIATAGDGSSELASIGGLLQALGAGVIGNGALLYPTSAASHQRDESEILASDTATRVFKKVKSILKDGGLNEDENGDDESKSVTYLIKPAMIFHKEELPPPNPLAGNVLPLPGGALMYTPSPTAAANGEPTSGPAASIKAAYGNLFAASPYFPSYTLNKPHAAVIVEEITDMISLKSAQQRLGEVGEEDEDSDDDEDEFGRKRKGKKPMKIISLETIDSSSTFINPFTRPDFPFGIMTPQAAPTPTPEAKNSRKTIKKTLSKQTATEDHVRASVGKDGGITVINNQPVTTAQGTTIVIPAASLQATSTSGAAAASSSSSSAALAESSRSESAASSSSSAAHEESASSHDEDLHPNEVTRVAHGHKASESGKGYAASATHAKGVRREAATSYDPLAAETPTGGAMADLANIAAETEVRDMASPTVTVGSTTSHAEAAQTESAKRRKMRIVRVYEVKKNKSATATVSVEKTITDLYKRDFMPVYDSTAYVASPGHMQKGGDNDADEDADGDFDMDGASEAEQSEGPASDAASDAALDGASPATRAESNGSSTMSAESSSASPVSTTAAAQTAAAAKKEKSASEAAVPSPAEASSSTAAAEAVAAETTGTKDADAARSTVSKALSIETIGAAGSTISNEEAAATATVQTTASPDAKSAESSASKDEKSADSDDSDEDSESDSDDEPASGKGKERDSEEEDDDDESESDNESKKPKEDDTKAKGKSRMSLVVRSRDDPMAAIQRVAALGMREAEKAVMDYEQHSDVGNIEVLTTDDARPNLDASTSAILSPSASSIERAAKASPRPERATSAKDGAADLDREAVARPAKPARRPRKDRDSDSDSDTDDDDSDSDTDDDEDGKGKKRRPHSSTKTSAPSKETGAAADRAANKDAGMNMSVDVSPASEPVSPASSSSTLAEKKVAATKKDDNDAEARKALSEAAAESARQAAEIETTHIEAAMSEAESGFNHGSGIERGAMASLFNHEDDDDDVSASGAAVASGRAASGASEDDYEFETDASANSDGEEVELLTKIMSDAAAKKSKVVESPSIVVMASIDEEYEEEFFSDSHTSVHKSTARTTTFEKAAPSVTRVQRNAVDDDNDGADEKAVRGAEPTPDVSVLRESQNRAINIGMGNLRRHV</sequence>
<evidence type="ECO:0000256" key="2">
    <source>
        <dbReference type="SAM" id="SignalP"/>
    </source>
</evidence>
<feature type="region of interest" description="Disordered" evidence="1">
    <location>
        <begin position="512"/>
        <end position="754"/>
    </location>
</feature>
<feature type="compositionally biased region" description="Low complexity" evidence="1">
    <location>
        <begin position="348"/>
        <end position="362"/>
    </location>
</feature>
<feature type="compositionally biased region" description="Basic and acidic residues" evidence="1">
    <location>
        <begin position="729"/>
        <end position="741"/>
    </location>
</feature>